<keyword evidence="2" id="KW-1185">Reference proteome</keyword>
<protein>
    <submittedName>
        <fullName evidence="1">Uncharacterized protein</fullName>
    </submittedName>
</protein>
<evidence type="ECO:0000313" key="2">
    <source>
        <dbReference type="Proteomes" id="UP000501466"/>
    </source>
</evidence>
<gene>
    <name evidence="1" type="ORF">THMIRHAT_19540</name>
</gene>
<dbReference type="EMBL" id="AP021888">
    <property type="protein sequence ID" value="BBP44208.1"/>
    <property type="molecule type" value="Genomic_DNA"/>
</dbReference>
<name>A0A6F8PQA0_9GAMM</name>
<reference evidence="2" key="1">
    <citation type="submission" date="2019-11" db="EMBL/GenBank/DDBJ databases">
        <title>Isolation and characterization of two novel species in the genus Thiomicrorhabdus.</title>
        <authorList>
            <person name="Mochizuki J."/>
            <person name="Kojima H."/>
            <person name="Fukui M."/>
        </authorList>
    </citation>
    <scope>NUCLEOTIDE SEQUENCE [LARGE SCALE GENOMIC DNA]</scope>
    <source>
        <strain evidence="2">AkT22</strain>
    </source>
</reference>
<dbReference type="Proteomes" id="UP000501466">
    <property type="component" value="Chromosome"/>
</dbReference>
<accession>A0A6F8PQA0</accession>
<evidence type="ECO:0000313" key="1">
    <source>
        <dbReference type="EMBL" id="BBP44208.1"/>
    </source>
</evidence>
<dbReference type="AlphaFoldDB" id="A0A6F8PQA0"/>
<sequence length="58" mass="6563">MLQKDKEQFERTPENTSIPVILYLAGKVSLHGLERGVNDGIQQLVDNQRGQKTDNQPD</sequence>
<proteinExistence type="predicted"/>
<organism evidence="1 2">
    <name type="scientific">Thiosulfativibrio zosterae</name>
    <dbReference type="NCBI Taxonomy" id="2675053"/>
    <lineage>
        <taxon>Bacteria</taxon>
        <taxon>Pseudomonadati</taxon>
        <taxon>Pseudomonadota</taxon>
        <taxon>Gammaproteobacteria</taxon>
        <taxon>Thiotrichales</taxon>
        <taxon>Piscirickettsiaceae</taxon>
        <taxon>Thiosulfativibrio</taxon>
    </lineage>
</organism>
<dbReference type="KEGG" id="tzo:THMIRHAT_19540"/>